<dbReference type="OrthoDB" id="10067624at2759"/>
<keyword evidence="3" id="KW-1185">Reference proteome</keyword>
<sequence length="87" mass="9943">MSQVPKDCGTVHNAQRGGHPAEKLPAVTSECPHLRCRLQGQKTDGRNGLGEHITGFWDRYCYLTVNLVQQVLCNISEFFTYIRLFKY</sequence>
<evidence type="ECO:0000313" key="3">
    <source>
        <dbReference type="Proteomes" id="UP000228934"/>
    </source>
</evidence>
<dbReference type="EMBL" id="KV922503">
    <property type="protein sequence ID" value="PIO00735.1"/>
    <property type="molecule type" value="Genomic_DNA"/>
</dbReference>
<organism evidence="2 3">
    <name type="scientific">Aquarana catesbeiana</name>
    <name type="common">American bullfrog</name>
    <name type="synonym">Rana catesbeiana</name>
    <dbReference type="NCBI Taxonomy" id="8400"/>
    <lineage>
        <taxon>Eukaryota</taxon>
        <taxon>Metazoa</taxon>
        <taxon>Chordata</taxon>
        <taxon>Craniata</taxon>
        <taxon>Vertebrata</taxon>
        <taxon>Euteleostomi</taxon>
        <taxon>Amphibia</taxon>
        <taxon>Batrachia</taxon>
        <taxon>Anura</taxon>
        <taxon>Neobatrachia</taxon>
        <taxon>Ranoidea</taxon>
        <taxon>Ranidae</taxon>
        <taxon>Aquarana</taxon>
    </lineage>
</organism>
<feature type="region of interest" description="Disordered" evidence="1">
    <location>
        <begin position="1"/>
        <end position="24"/>
    </location>
</feature>
<accession>A0A2G9PBM8</accession>
<dbReference type="Proteomes" id="UP000228934">
    <property type="component" value="Unassembled WGS sequence"/>
</dbReference>
<proteinExistence type="predicted"/>
<evidence type="ECO:0000256" key="1">
    <source>
        <dbReference type="SAM" id="MobiDB-lite"/>
    </source>
</evidence>
<reference evidence="3" key="1">
    <citation type="journal article" date="2017" name="Nat. Commun.">
        <title>The North American bullfrog draft genome provides insight into hormonal regulation of long noncoding RNA.</title>
        <authorList>
            <person name="Hammond S.A."/>
            <person name="Warren R.L."/>
            <person name="Vandervalk B.P."/>
            <person name="Kucuk E."/>
            <person name="Khan H."/>
            <person name="Gibb E.A."/>
            <person name="Pandoh P."/>
            <person name="Kirk H."/>
            <person name="Zhao Y."/>
            <person name="Jones M."/>
            <person name="Mungall A.J."/>
            <person name="Coope R."/>
            <person name="Pleasance S."/>
            <person name="Moore R.A."/>
            <person name="Holt R.A."/>
            <person name="Round J.M."/>
            <person name="Ohora S."/>
            <person name="Walle B.V."/>
            <person name="Veldhoen N."/>
            <person name="Helbing C.C."/>
            <person name="Birol I."/>
        </authorList>
    </citation>
    <scope>NUCLEOTIDE SEQUENCE [LARGE SCALE GENOMIC DNA]</scope>
</reference>
<gene>
    <name evidence="2" type="ORF">AB205_0046130</name>
</gene>
<dbReference type="AlphaFoldDB" id="A0A2G9PBM8"/>
<protein>
    <submittedName>
        <fullName evidence="2">Uncharacterized protein</fullName>
    </submittedName>
</protein>
<evidence type="ECO:0000313" key="2">
    <source>
        <dbReference type="EMBL" id="PIO00735.1"/>
    </source>
</evidence>
<name>A0A2G9PBM8_AQUCT</name>